<dbReference type="PANTHER" id="PTHR11559">
    <property type="entry name" value="CARBOXYLESTERASE"/>
    <property type="match status" value="1"/>
</dbReference>
<dbReference type="Pfam" id="PF00135">
    <property type="entry name" value="COesterase"/>
    <property type="match status" value="1"/>
</dbReference>
<keyword evidence="2 3" id="KW-0378">Hydrolase</keyword>
<evidence type="ECO:0000259" key="5">
    <source>
        <dbReference type="Pfam" id="PF00135"/>
    </source>
</evidence>
<gene>
    <name evidence="6" type="ORF">H9838_06480</name>
</gene>
<dbReference type="Proteomes" id="UP000823915">
    <property type="component" value="Unassembled WGS sequence"/>
</dbReference>
<feature type="region of interest" description="Disordered" evidence="4">
    <location>
        <begin position="506"/>
        <end position="527"/>
    </location>
</feature>
<evidence type="ECO:0000256" key="4">
    <source>
        <dbReference type="SAM" id="MobiDB-lite"/>
    </source>
</evidence>
<accession>A0A9D1YDC9</accession>
<dbReference type="EMBL" id="DXDU01000107">
    <property type="protein sequence ID" value="HIY26805.1"/>
    <property type="molecule type" value="Genomic_DNA"/>
</dbReference>
<dbReference type="SUPFAM" id="SSF53474">
    <property type="entry name" value="alpha/beta-Hydrolases"/>
    <property type="match status" value="1"/>
</dbReference>
<dbReference type="PROSITE" id="PS00122">
    <property type="entry name" value="CARBOXYLESTERASE_B_1"/>
    <property type="match status" value="1"/>
</dbReference>
<dbReference type="InterPro" id="IPR019826">
    <property type="entry name" value="Carboxylesterase_B_AS"/>
</dbReference>
<sequence>MKEFVMSKESPIVATAQGKLRGFRFDGVDHFFGIRYAKAKRFQMPEPVAPWEGVKDAGSYGMNCPVLDEPMPTGEVMIPHRFWPSSEHCQYLNVWTDGCDPAARKPVLFWIHGGGYAAGSAIEQVCYDGFNLAKKDGVVVVTVNHRLNAFGYLDLSDFGEKYWNSVNVGMADLVAALRWVKENIANFGGDPGNVTIFGQSGGGGKVTVLGQIPEAEDLFQKMIVMSGVIPAGEFDSQCTSRELVLEILSQLGLGEGDVEKLEKVPAPQFIWAVNGAVKALEAQGKRVGWAPQPNAYYTCDPLEGDFSASSLQKPTMVGSVIAEFTSFGEKGDRQSLTQQEREAAVKAHFGEESGEKILAAFRKAFPHTNPAFAPDYDTMFLPATVAYVKKKAAQASAPVYNYFFSKVFDLDGGKAAWHCSDIPYFFHNGELVPVCHQVNGEMLNQVMSGAFVNFAKTGDPNCPGLPQWDRCQPGKMVTMVFDDVCEARENLQEELLPLVLQYKPAPAPQPAPAPAEDEEESGSAWVF</sequence>
<dbReference type="InterPro" id="IPR050309">
    <property type="entry name" value="Type-B_Carboxylest/Lipase"/>
</dbReference>
<reference evidence="6" key="2">
    <citation type="submission" date="2021-04" db="EMBL/GenBank/DDBJ databases">
        <authorList>
            <person name="Gilroy R."/>
        </authorList>
    </citation>
    <scope>NUCLEOTIDE SEQUENCE</scope>
    <source>
        <strain evidence="6">1282</strain>
    </source>
</reference>
<evidence type="ECO:0000313" key="7">
    <source>
        <dbReference type="Proteomes" id="UP000823915"/>
    </source>
</evidence>
<comment type="similarity">
    <text evidence="1 3">Belongs to the type-B carboxylesterase/lipase family.</text>
</comment>
<feature type="domain" description="Carboxylesterase type B" evidence="5">
    <location>
        <begin position="10"/>
        <end position="481"/>
    </location>
</feature>
<dbReference type="AlphaFoldDB" id="A0A9D1YDC9"/>
<evidence type="ECO:0000256" key="2">
    <source>
        <dbReference type="ARBA" id="ARBA00022801"/>
    </source>
</evidence>
<dbReference type="GO" id="GO:0016787">
    <property type="term" value="F:hydrolase activity"/>
    <property type="evidence" value="ECO:0007669"/>
    <property type="project" value="UniProtKB-KW"/>
</dbReference>
<evidence type="ECO:0000256" key="1">
    <source>
        <dbReference type="ARBA" id="ARBA00005964"/>
    </source>
</evidence>
<dbReference type="Gene3D" id="3.40.50.1820">
    <property type="entry name" value="alpha/beta hydrolase"/>
    <property type="match status" value="1"/>
</dbReference>
<dbReference type="InterPro" id="IPR002018">
    <property type="entry name" value="CarbesteraseB"/>
</dbReference>
<dbReference type="InterPro" id="IPR029058">
    <property type="entry name" value="AB_hydrolase_fold"/>
</dbReference>
<organism evidence="6 7">
    <name type="scientific">Candidatus Acutalibacter pullistercoris</name>
    <dbReference type="NCBI Taxonomy" id="2838418"/>
    <lineage>
        <taxon>Bacteria</taxon>
        <taxon>Bacillati</taxon>
        <taxon>Bacillota</taxon>
        <taxon>Clostridia</taxon>
        <taxon>Eubacteriales</taxon>
        <taxon>Acutalibacteraceae</taxon>
        <taxon>Acutalibacter</taxon>
    </lineage>
</organism>
<name>A0A9D1YDC9_9FIRM</name>
<reference evidence="6" key="1">
    <citation type="journal article" date="2021" name="PeerJ">
        <title>Extensive microbial diversity within the chicken gut microbiome revealed by metagenomics and culture.</title>
        <authorList>
            <person name="Gilroy R."/>
            <person name="Ravi A."/>
            <person name="Getino M."/>
            <person name="Pursley I."/>
            <person name="Horton D.L."/>
            <person name="Alikhan N.F."/>
            <person name="Baker D."/>
            <person name="Gharbi K."/>
            <person name="Hall N."/>
            <person name="Watson M."/>
            <person name="Adriaenssens E.M."/>
            <person name="Foster-Nyarko E."/>
            <person name="Jarju S."/>
            <person name="Secka A."/>
            <person name="Antonio M."/>
            <person name="Oren A."/>
            <person name="Chaudhuri R.R."/>
            <person name="La Ragione R."/>
            <person name="Hildebrand F."/>
            <person name="Pallen M.J."/>
        </authorList>
    </citation>
    <scope>NUCLEOTIDE SEQUENCE</scope>
    <source>
        <strain evidence="6">1282</strain>
    </source>
</reference>
<evidence type="ECO:0000313" key="6">
    <source>
        <dbReference type="EMBL" id="HIY26805.1"/>
    </source>
</evidence>
<comment type="caution">
    <text evidence="6">The sequence shown here is derived from an EMBL/GenBank/DDBJ whole genome shotgun (WGS) entry which is preliminary data.</text>
</comment>
<dbReference type="EC" id="3.1.1.-" evidence="3"/>
<evidence type="ECO:0000256" key="3">
    <source>
        <dbReference type="RuleBase" id="RU361235"/>
    </source>
</evidence>
<protein>
    <recommendedName>
        <fullName evidence="3">Carboxylic ester hydrolase</fullName>
        <ecNumber evidence="3">3.1.1.-</ecNumber>
    </recommendedName>
</protein>
<proteinExistence type="inferred from homology"/>